<keyword evidence="7" id="KW-1185">Reference proteome</keyword>
<dbReference type="Proteomes" id="UP000287687">
    <property type="component" value="Unassembled WGS sequence"/>
</dbReference>
<keyword evidence="3" id="KW-1133">Transmembrane helix</keyword>
<gene>
    <name evidence="6" type="ORF">EPK99_22015</name>
</gene>
<dbReference type="GO" id="GO:0016020">
    <property type="term" value="C:membrane"/>
    <property type="evidence" value="ECO:0007669"/>
    <property type="project" value="UniProtKB-SubCell"/>
</dbReference>
<sequence length="453" mass="47232">MVQEQPPRRSKADKDPVTIDLTPEESRVVSEPVRSNDSDETAAPDAPLASAANDAPLASAANDAPHEQGGEAASSTASETPPLDHTVAETPLGQETLMEQAALPGHEPEPATLDSKPTGTKGDWKPEPSSFEPEPSHSYEREPSASPRAGSSVPAMVASGIFGGLVALFLAGSMQYAGYLPAASSDDSRNASSAPSPELDALRQEIEALKQRPAGDEPLTARIQALEQAQASSGASEEMQQRFASLEKQLQDVRSATQATASSDAGLARRLNEAEAKINDRGPEQQVARAVAAAALKAAIDRGGPFEPELQTFANVAADDPVVAQLHDFAASGVPSRAELQRDFSPAADAMLEAAEQPAPNQGLAARLFSSAASVVKVRQVGQVEGSTPEAVVARIENAVRDGDLAAAAREWSNLPEPAKAAGQDFKRKLDARVQVEDLVNGTLTRAVAGTKG</sequence>
<dbReference type="Pfam" id="PF09731">
    <property type="entry name" value="Mitofilin"/>
    <property type="match status" value="1"/>
</dbReference>
<accession>A0A3S3SUJ6</accession>
<comment type="caution">
    <text evidence="6">The sequence shown here is derived from an EMBL/GenBank/DDBJ whole genome shotgun (WGS) entry which is preliminary data.</text>
</comment>
<evidence type="ECO:0000256" key="2">
    <source>
        <dbReference type="ARBA" id="ARBA00022692"/>
    </source>
</evidence>
<evidence type="ECO:0000256" key="1">
    <source>
        <dbReference type="ARBA" id="ARBA00004370"/>
    </source>
</evidence>
<feature type="compositionally biased region" description="Low complexity" evidence="5">
    <location>
        <begin position="43"/>
        <end position="63"/>
    </location>
</feature>
<dbReference type="InterPro" id="IPR019133">
    <property type="entry name" value="MIC60"/>
</dbReference>
<proteinExistence type="predicted"/>
<feature type="region of interest" description="Disordered" evidence="5">
    <location>
        <begin position="1"/>
        <end position="152"/>
    </location>
</feature>
<reference evidence="6 7" key="1">
    <citation type="submission" date="2019-01" db="EMBL/GenBank/DDBJ databases">
        <title>The draft genome of Rhizobium sp. 24NR.</title>
        <authorList>
            <person name="Liu L."/>
            <person name="Liang L."/>
            <person name="Shi S."/>
            <person name="Xu L."/>
            <person name="Wang X."/>
            <person name="Li L."/>
            <person name="Zhang X."/>
        </authorList>
    </citation>
    <scope>NUCLEOTIDE SEQUENCE [LARGE SCALE GENOMIC DNA]</scope>
    <source>
        <strain evidence="6 7">24NR</strain>
    </source>
</reference>
<evidence type="ECO:0000256" key="5">
    <source>
        <dbReference type="SAM" id="MobiDB-lite"/>
    </source>
</evidence>
<protein>
    <recommendedName>
        <fullName evidence="8">Inner membrane protein</fullName>
    </recommendedName>
</protein>
<feature type="region of interest" description="Disordered" evidence="5">
    <location>
        <begin position="180"/>
        <end position="239"/>
    </location>
</feature>
<evidence type="ECO:0000256" key="4">
    <source>
        <dbReference type="ARBA" id="ARBA00023136"/>
    </source>
</evidence>
<feature type="compositionally biased region" description="Basic and acidic residues" evidence="5">
    <location>
        <begin position="200"/>
        <end position="215"/>
    </location>
</feature>
<organism evidence="6 7">
    <name type="scientific">Neorhizobium lilium</name>
    <dbReference type="NCBI Taxonomy" id="2503024"/>
    <lineage>
        <taxon>Bacteria</taxon>
        <taxon>Pseudomonadati</taxon>
        <taxon>Pseudomonadota</taxon>
        <taxon>Alphaproteobacteria</taxon>
        <taxon>Hyphomicrobiales</taxon>
        <taxon>Rhizobiaceae</taxon>
        <taxon>Rhizobium/Agrobacterium group</taxon>
        <taxon>Neorhizobium</taxon>
    </lineage>
</organism>
<dbReference type="AlphaFoldDB" id="A0A3S3SUJ6"/>
<evidence type="ECO:0008006" key="8">
    <source>
        <dbReference type="Google" id="ProtNLM"/>
    </source>
</evidence>
<comment type="subcellular location">
    <subcellularLocation>
        <location evidence="1">Membrane</location>
    </subcellularLocation>
</comment>
<name>A0A3S3SUJ6_9HYPH</name>
<feature type="compositionally biased region" description="Basic and acidic residues" evidence="5">
    <location>
        <begin position="134"/>
        <end position="143"/>
    </location>
</feature>
<feature type="compositionally biased region" description="Low complexity" evidence="5">
    <location>
        <begin position="181"/>
        <end position="197"/>
    </location>
</feature>
<feature type="compositionally biased region" description="Basic and acidic residues" evidence="5">
    <location>
        <begin position="1"/>
        <end position="17"/>
    </location>
</feature>
<evidence type="ECO:0000313" key="6">
    <source>
        <dbReference type="EMBL" id="RWX75143.1"/>
    </source>
</evidence>
<dbReference type="RefSeq" id="WP_128445242.1">
    <property type="nucleotide sequence ID" value="NZ_SBIP01000005.1"/>
</dbReference>
<dbReference type="EMBL" id="SBIP01000005">
    <property type="protein sequence ID" value="RWX75143.1"/>
    <property type="molecule type" value="Genomic_DNA"/>
</dbReference>
<keyword evidence="4" id="KW-0472">Membrane</keyword>
<evidence type="ECO:0000256" key="3">
    <source>
        <dbReference type="ARBA" id="ARBA00022989"/>
    </source>
</evidence>
<dbReference type="OrthoDB" id="8480612at2"/>
<evidence type="ECO:0000313" key="7">
    <source>
        <dbReference type="Proteomes" id="UP000287687"/>
    </source>
</evidence>
<keyword evidence="2" id="KW-0812">Transmembrane</keyword>